<dbReference type="InParanoid" id="A0A7N2MAI9"/>
<sequence>MAPFWALAQLSSGDDKAHPFRLFHRKRRNRTKNPPTTNLPELQTVLIAIKSRRVFEKLPETNKKMAINEVEKRAKSVNILMHQEMEQLLSIRLALSCFQAFTGLKVNVGKSEIVPIGEVYNLATLASILHCRMGSLPMKYLGMPLGTSFKTTSIWNPILEKMEKKLSGWKRFYLSKGGRLTLLRSTLSSFPMYFLSLFTIPKVVAARMKTGEGTRIRFWHDRWIGDNTLKDLYPELYVCSAAKEAYISEVLWISKGGTSKVWDLRFYRAFEDWELAASYSLLQLIQPRIPRGDRKNTLCWRLKGCLMWIVWLERNHRSFENKVKTLDELKDQNPKRAQPPGTISAAPWGSTLILPISYTYIAMMGSKGLTEASKIATLNANYMAISLESHYPILFRGVNGTVTHEFQGISNHTLPMDSQFWYTIGYVNLKAKMLFILCKLNLDIDAQVILRCWNFAHEEQKKAYILEGDSAVTFCFTSFVFGATVLVDDEIQALRDIAKTLRKTDWNFRVDPCSAQSVWVKNKDNAVHCNCSIPNTIGCHVVRIHSISATIRFPKGMVHFDLLKSGEKGPVVK</sequence>
<dbReference type="AlphaFoldDB" id="A0A7N2MAI9"/>
<dbReference type="PANTHER" id="PTHR33116:SF78">
    <property type="entry name" value="OS12G0587133 PROTEIN"/>
    <property type="match status" value="1"/>
</dbReference>
<reference evidence="2 3" key="1">
    <citation type="journal article" date="2016" name="G3 (Bethesda)">
        <title>First Draft Assembly and Annotation of the Genome of a California Endemic Oak Quercus lobata Nee (Fagaceae).</title>
        <authorList>
            <person name="Sork V.L."/>
            <person name="Fitz-Gibbon S.T."/>
            <person name="Puiu D."/>
            <person name="Crepeau M."/>
            <person name="Gugger P.F."/>
            <person name="Sherman R."/>
            <person name="Stevens K."/>
            <person name="Langley C.H."/>
            <person name="Pellegrini M."/>
            <person name="Salzberg S.L."/>
        </authorList>
    </citation>
    <scope>NUCLEOTIDE SEQUENCE [LARGE SCALE GENOMIC DNA]</scope>
    <source>
        <strain evidence="2 3">cv. SW786</strain>
    </source>
</reference>
<dbReference type="InterPro" id="IPR015422">
    <property type="entry name" value="PyrdxlP-dep_Trfase_small"/>
</dbReference>
<reference evidence="2" key="2">
    <citation type="submission" date="2021-01" db="UniProtKB">
        <authorList>
            <consortium name="EnsemblPlants"/>
        </authorList>
    </citation>
    <scope>IDENTIFICATION</scope>
</reference>
<proteinExistence type="predicted"/>
<keyword evidence="3" id="KW-1185">Reference proteome</keyword>
<dbReference type="Proteomes" id="UP000594261">
    <property type="component" value="Chromosome 8"/>
</dbReference>
<name>A0A7N2MAI9_QUELO</name>
<dbReference type="InterPro" id="IPR049316">
    <property type="entry name" value="GDC-P_C"/>
</dbReference>
<dbReference type="Gramene" id="QL08p021213:mrna">
    <property type="protein sequence ID" value="QL08p021213:mrna"/>
    <property type="gene ID" value="QL08p021213"/>
</dbReference>
<accession>A0A7N2MAI9</accession>
<dbReference type="Gene3D" id="3.90.1150.10">
    <property type="entry name" value="Aspartate Aminotransferase, domain 1"/>
    <property type="match status" value="1"/>
</dbReference>
<evidence type="ECO:0000313" key="3">
    <source>
        <dbReference type="Proteomes" id="UP000594261"/>
    </source>
</evidence>
<dbReference type="PANTHER" id="PTHR33116">
    <property type="entry name" value="REVERSE TRANSCRIPTASE ZINC-BINDING DOMAIN-CONTAINING PROTEIN-RELATED-RELATED"/>
    <property type="match status" value="1"/>
</dbReference>
<evidence type="ECO:0000259" key="1">
    <source>
        <dbReference type="Pfam" id="PF21478"/>
    </source>
</evidence>
<dbReference type="EMBL" id="LRBV02000008">
    <property type="status" value="NOT_ANNOTATED_CDS"/>
    <property type="molecule type" value="Genomic_DNA"/>
</dbReference>
<dbReference type="EnsemblPlants" id="QL08p021213:mrna">
    <property type="protein sequence ID" value="QL08p021213:mrna"/>
    <property type="gene ID" value="QL08p021213"/>
</dbReference>
<dbReference type="Pfam" id="PF21478">
    <property type="entry name" value="GcvP2_C"/>
    <property type="match status" value="1"/>
</dbReference>
<organism evidence="2 3">
    <name type="scientific">Quercus lobata</name>
    <name type="common">Valley oak</name>
    <dbReference type="NCBI Taxonomy" id="97700"/>
    <lineage>
        <taxon>Eukaryota</taxon>
        <taxon>Viridiplantae</taxon>
        <taxon>Streptophyta</taxon>
        <taxon>Embryophyta</taxon>
        <taxon>Tracheophyta</taxon>
        <taxon>Spermatophyta</taxon>
        <taxon>Magnoliopsida</taxon>
        <taxon>eudicotyledons</taxon>
        <taxon>Gunneridae</taxon>
        <taxon>Pentapetalae</taxon>
        <taxon>rosids</taxon>
        <taxon>fabids</taxon>
        <taxon>Fagales</taxon>
        <taxon>Fagaceae</taxon>
        <taxon>Quercus</taxon>
    </lineage>
</organism>
<feature type="domain" description="Glycine dehydrogenase C-terminal" evidence="1">
    <location>
        <begin position="372"/>
        <end position="406"/>
    </location>
</feature>
<evidence type="ECO:0000313" key="2">
    <source>
        <dbReference type="EnsemblPlants" id="QL08p021213:mrna"/>
    </source>
</evidence>
<protein>
    <recommendedName>
        <fullName evidence="1">Glycine dehydrogenase C-terminal domain-containing protein</fullName>
    </recommendedName>
</protein>